<protein>
    <submittedName>
        <fullName evidence="2">Uncharacterized protein</fullName>
    </submittedName>
</protein>
<accession>A0AAD9PGG1</accession>
<feature type="region of interest" description="Disordered" evidence="1">
    <location>
        <begin position="73"/>
        <end position="117"/>
    </location>
</feature>
<name>A0AAD9PGG1_RIDPI</name>
<organism evidence="2 3">
    <name type="scientific">Ridgeia piscesae</name>
    <name type="common">Tubeworm</name>
    <dbReference type="NCBI Taxonomy" id="27915"/>
    <lineage>
        <taxon>Eukaryota</taxon>
        <taxon>Metazoa</taxon>
        <taxon>Spiralia</taxon>
        <taxon>Lophotrochozoa</taxon>
        <taxon>Annelida</taxon>
        <taxon>Polychaeta</taxon>
        <taxon>Sedentaria</taxon>
        <taxon>Canalipalpata</taxon>
        <taxon>Sabellida</taxon>
        <taxon>Siboglinidae</taxon>
        <taxon>Ridgeia</taxon>
    </lineage>
</organism>
<feature type="region of interest" description="Disordered" evidence="1">
    <location>
        <begin position="132"/>
        <end position="155"/>
    </location>
</feature>
<keyword evidence="3" id="KW-1185">Reference proteome</keyword>
<evidence type="ECO:0000313" key="2">
    <source>
        <dbReference type="EMBL" id="KAK2194205.1"/>
    </source>
</evidence>
<gene>
    <name evidence="2" type="ORF">NP493_2g24062</name>
</gene>
<sequence>MRYRKATASLWLRQYRGEKTRHRLKKDVVATGTGTGTGTSQRPKVTRPKTTPTEEPRLERQVLADGTVWNIVHQRHTLPRAPRPDTTNDVASSKHTSTAPRPAPKAPEPMVRSRSPEELANDGFIVYRIRSSGSGSPAVRCSSLSEGSAVSSNKSNDDFIVYSSRESTGDDAVAPPSDQVHTSTWLCESARISYTDEHVSCVLLG</sequence>
<proteinExistence type="predicted"/>
<evidence type="ECO:0000256" key="1">
    <source>
        <dbReference type="SAM" id="MobiDB-lite"/>
    </source>
</evidence>
<reference evidence="2" key="1">
    <citation type="journal article" date="2023" name="Mol. Biol. Evol.">
        <title>Third-Generation Sequencing Reveals the Adaptive Role of the Epigenome in Three Deep-Sea Polychaetes.</title>
        <authorList>
            <person name="Perez M."/>
            <person name="Aroh O."/>
            <person name="Sun Y."/>
            <person name="Lan Y."/>
            <person name="Juniper S.K."/>
            <person name="Young C.R."/>
            <person name="Angers B."/>
            <person name="Qian P.Y."/>
        </authorList>
    </citation>
    <scope>NUCLEOTIDE SEQUENCE</scope>
    <source>
        <strain evidence="2">R07B-5</strain>
    </source>
</reference>
<dbReference type="EMBL" id="JAODUO010000002">
    <property type="protein sequence ID" value="KAK2194205.1"/>
    <property type="molecule type" value="Genomic_DNA"/>
</dbReference>
<evidence type="ECO:0000313" key="3">
    <source>
        <dbReference type="Proteomes" id="UP001209878"/>
    </source>
</evidence>
<feature type="compositionally biased region" description="Low complexity" evidence="1">
    <location>
        <begin position="38"/>
        <end position="51"/>
    </location>
</feature>
<dbReference type="AlphaFoldDB" id="A0AAD9PGG1"/>
<feature type="compositionally biased region" description="Polar residues" evidence="1">
    <location>
        <begin position="142"/>
        <end position="154"/>
    </location>
</feature>
<dbReference type="Proteomes" id="UP001209878">
    <property type="component" value="Unassembled WGS sequence"/>
</dbReference>
<feature type="compositionally biased region" description="Polar residues" evidence="1">
    <location>
        <begin position="85"/>
        <end position="99"/>
    </location>
</feature>
<comment type="caution">
    <text evidence="2">The sequence shown here is derived from an EMBL/GenBank/DDBJ whole genome shotgun (WGS) entry which is preliminary data.</text>
</comment>
<feature type="region of interest" description="Disordered" evidence="1">
    <location>
        <begin position="27"/>
        <end position="57"/>
    </location>
</feature>